<evidence type="ECO:0000256" key="2">
    <source>
        <dbReference type="ARBA" id="ARBA00022737"/>
    </source>
</evidence>
<dbReference type="PANTHER" id="PTHR19848:SF8">
    <property type="entry name" value="F-BOX AND WD REPEAT DOMAIN CONTAINING 7"/>
    <property type="match status" value="1"/>
</dbReference>
<keyword evidence="2" id="KW-0677">Repeat</keyword>
<evidence type="ECO:0000313" key="5">
    <source>
        <dbReference type="EMBL" id="ODV92070.1"/>
    </source>
</evidence>
<dbReference type="EMBL" id="KV453841">
    <property type="protein sequence ID" value="ODV92070.1"/>
    <property type="molecule type" value="Genomic_DNA"/>
</dbReference>
<sequence>DAISYEIIPSVMSAQGTSINCMAASGGLRWLFTGGQDGYIRKYDFYASMSGKQPLTLAQRQAVVDSVTKNGVLVSYWENEEPGINKTSEDPILSPVNALAVQSQALWLVSGLQSGSISLQTVRYAEGQIHAILTRHKEAISALTLSSDEFSLLSGSWDKSIIDWDLNTGHIIREFQPNSGQISAIARRPISSADFPINTLDYSNNVHDDDDMDSLFGDDDNNGTEDAQAATNSTVKEYTDDIIFAAASIDGVIRIYDRKSPNAVVKLAPSQGCPPWAMDVCWSPNGYEMFVGRRHGSVDCYDIRNTKENEPMRKLKLPSISGAISAVKMMNNGRHLLCASYDNIRLYDLQAKESKNAAPFLIIPGHHGGIISSLYVDPTERFLISASGHRGWQGSVTECLLFYEI</sequence>
<evidence type="ECO:0000313" key="6">
    <source>
        <dbReference type="Proteomes" id="UP000095023"/>
    </source>
</evidence>
<dbReference type="InterPro" id="IPR057544">
    <property type="entry name" value="Beta-prop_SPT8"/>
</dbReference>
<dbReference type="InterPro" id="IPR001680">
    <property type="entry name" value="WD40_rpt"/>
</dbReference>
<dbReference type="InterPro" id="IPR036322">
    <property type="entry name" value="WD40_repeat_dom_sf"/>
</dbReference>
<dbReference type="AlphaFoldDB" id="A0A1E4TJY0"/>
<dbReference type="PANTHER" id="PTHR19848">
    <property type="entry name" value="WD40 REPEAT PROTEIN"/>
    <property type="match status" value="1"/>
</dbReference>
<dbReference type="GO" id="GO:0017025">
    <property type="term" value="F:TBP-class protein binding"/>
    <property type="evidence" value="ECO:0007669"/>
    <property type="project" value="EnsemblFungi"/>
</dbReference>
<name>A0A1E4TJY0_9ASCO</name>
<dbReference type="SMART" id="SM00320">
    <property type="entry name" value="WD40"/>
    <property type="match status" value="6"/>
</dbReference>
<evidence type="ECO:0000259" key="4">
    <source>
        <dbReference type="Pfam" id="PF23798"/>
    </source>
</evidence>
<dbReference type="GO" id="GO:0045944">
    <property type="term" value="P:positive regulation of transcription by RNA polymerase II"/>
    <property type="evidence" value="ECO:0007669"/>
    <property type="project" value="EnsemblFungi"/>
</dbReference>
<proteinExistence type="predicted"/>
<reference evidence="6" key="1">
    <citation type="submission" date="2016-02" db="EMBL/GenBank/DDBJ databases">
        <title>Comparative genomics of biotechnologically important yeasts.</title>
        <authorList>
            <consortium name="DOE Joint Genome Institute"/>
            <person name="Riley R."/>
            <person name="Haridas S."/>
            <person name="Wolfe K.H."/>
            <person name="Lopes M.R."/>
            <person name="Hittinger C.T."/>
            <person name="Goker M."/>
            <person name="Salamov A."/>
            <person name="Wisecaver J."/>
            <person name="Long T.M."/>
            <person name="Aerts A.L."/>
            <person name="Barry K."/>
            <person name="Choi C."/>
            <person name="Clum A."/>
            <person name="Coughlan A.Y."/>
            <person name="Deshpande S."/>
            <person name="Douglass A.P."/>
            <person name="Hanson S.J."/>
            <person name="Klenk H.-P."/>
            <person name="Labutti K."/>
            <person name="Lapidus A."/>
            <person name="Lindquist E."/>
            <person name="Lipzen A."/>
            <person name="Meier-Kolthoff J.P."/>
            <person name="Ohm R.A."/>
            <person name="Otillar R.P."/>
            <person name="Pangilinan J."/>
            <person name="Peng Y."/>
            <person name="Rokas A."/>
            <person name="Rosa C.A."/>
            <person name="Scheuner C."/>
            <person name="Sibirny A.A."/>
            <person name="Slot J.C."/>
            <person name="Stielow J.B."/>
            <person name="Sun H."/>
            <person name="Kurtzman C.P."/>
            <person name="Blackwell M."/>
            <person name="Jeffries T.W."/>
            <person name="Grigoriev I.V."/>
        </authorList>
    </citation>
    <scope>NUCLEOTIDE SEQUENCE [LARGE SCALE GENOMIC DNA]</scope>
    <source>
        <strain evidence="6">NRRL Y-17796</strain>
    </source>
</reference>
<keyword evidence="1 3" id="KW-0853">WD repeat</keyword>
<accession>A0A1E4TJY0</accession>
<feature type="non-terminal residue" evidence="5">
    <location>
        <position position="405"/>
    </location>
</feature>
<protein>
    <recommendedName>
        <fullName evidence="4">Transcription factor spt8 beta-propeller domain-containing protein</fullName>
    </recommendedName>
</protein>
<dbReference type="GO" id="GO:0006325">
    <property type="term" value="P:chromatin organization"/>
    <property type="evidence" value="ECO:0007669"/>
    <property type="project" value="EnsemblFungi"/>
</dbReference>
<dbReference type="Pfam" id="PF23798">
    <property type="entry name" value="Beta-prop_SPT8"/>
    <property type="match status" value="1"/>
</dbReference>
<evidence type="ECO:0000256" key="1">
    <source>
        <dbReference type="ARBA" id="ARBA00022574"/>
    </source>
</evidence>
<dbReference type="GO" id="GO:0000124">
    <property type="term" value="C:SAGA complex"/>
    <property type="evidence" value="ECO:0007669"/>
    <property type="project" value="EnsemblFungi"/>
</dbReference>
<keyword evidence="6" id="KW-1185">Reference proteome</keyword>
<dbReference type="PROSITE" id="PS50294">
    <property type="entry name" value="WD_REPEATS_REGION"/>
    <property type="match status" value="1"/>
</dbReference>
<evidence type="ECO:0000256" key="3">
    <source>
        <dbReference type="PROSITE-ProRule" id="PRU00221"/>
    </source>
</evidence>
<dbReference type="Gene3D" id="2.130.10.10">
    <property type="entry name" value="YVTN repeat-like/Quinoprotein amine dehydrogenase"/>
    <property type="match status" value="2"/>
</dbReference>
<organism evidence="5 6">
    <name type="scientific">Tortispora caseinolytica NRRL Y-17796</name>
    <dbReference type="NCBI Taxonomy" id="767744"/>
    <lineage>
        <taxon>Eukaryota</taxon>
        <taxon>Fungi</taxon>
        <taxon>Dikarya</taxon>
        <taxon>Ascomycota</taxon>
        <taxon>Saccharomycotina</taxon>
        <taxon>Trigonopsidomycetes</taxon>
        <taxon>Trigonopsidales</taxon>
        <taxon>Trigonopsidaceae</taxon>
        <taxon>Tortispora</taxon>
    </lineage>
</organism>
<dbReference type="SUPFAM" id="SSF50978">
    <property type="entry name" value="WD40 repeat-like"/>
    <property type="match status" value="1"/>
</dbReference>
<dbReference type="GO" id="GO:0003712">
    <property type="term" value="F:transcription coregulator activity"/>
    <property type="evidence" value="ECO:0007669"/>
    <property type="project" value="EnsemblFungi"/>
</dbReference>
<dbReference type="OrthoDB" id="10260946at2759"/>
<dbReference type="InterPro" id="IPR015943">
    <property type="entry name" value="WD40/YVTN_repeat-like_dom_sf"/>
</dbReference>
<dbReference type="GO" id="GO:0000122">
    <property type="term" value="P:negative regulation of transcription by RNA polymerase II"/>
    <property type="evidence" value="ECO:0007669"/>
    <property type="project" value="EnsemblFungi"/>
</dbReference>
<feature type="domain" description="Transcription factor spt8 beta-propeller" evidence="4">
    <location>
        <begin position="5"/>
        <end position="405"/>
    </location>
</feature>
<dbReference type="Proteomes" id="UP000095023">
    <property type="component" value="Unassembled WGS sequence"/>
</dbReference>
<dbReference type="PROSITE" id="PS50082">
    <property type="entry name" value="WD_REPEATS_2"/>
    <property type="match status" value="1"/>
</dbReference>
<gene>
    <name evidence="5" type="ORF">CANCADRAFT_12766</name>
</gene>
<feature type="non-terminal residue" evidence="5">
    <location>
        <position position="1"/>
    </location>
</feature>
<feature type="repeat" description="WD" evidence="3">
    <location>
        <begin position="133"/>
        <end position="174"/>
    </location>
</feature>